<keyword evidence="9" id="KW-1185">Reference proteome</keyword>
<dbReference type="PROSITE" id="PS51775">
    <property type="entry name" value="GTD_BINDING"/>
    <property type="match status" value="1"/>
</dbReference>
<dbReference type="AlphaFoldDB" id="A0AAD8LHK2"/>
<reference evidence="8" key="1">
    <citation type="journal article" date="2023" name="bioRxiv">
        <title>Improved chromosome-level genome assembly for marigold (Tagetes erecta).</title>
        <authorList>
            <person name="Jiang F."/>
            <person name="Yuan L."/>
            <person name="Wang S."/>
            <person name="Wang H."/>
            <person name="Xu D."/>
            <person name="Wang A."/>
            <person name="Fan W."/>
        </authorList>
    </citation>
    <scope>NUCLEOTIDE SEQUENCE</scope>
    <source>
        <strain evidence="8">WSJ</strain>
        <tissue evidence="8">Leaf</tissue>
    </source>
</reference>
<keyword evidence="4 6" id="KW-0472">Membrane</keyword>
<keyword evidence="5" id="KW-0175">Coiled coil</keyword>
<dbReference type="InterPro" id="IPR039306">
    <property type="entry name" value="MYOB"/>
</dbReference>
<organism evidence="8 9">
    <name type="scientific">Tagetes erecta</name>
    <name type="common">African marigold</name>
    <dbReference type="NCBI Taxonomy" id="13708"/>
    <lineage>
        <taxon>Eukaryota</taxon>
        <taxon>Viridiplantae</taxon>
        <taxon>Streptophyta</taxon>
        <taxon>Embryophyta</taxon>
        <taxon>Tracheophyta</taxon>
        <taxon>Spermatophyta</taxon>
        <taxon>Magnoliopsida</taxon>
        <taxon>eudicotyledons</taxon>
        <taxon>Gunneridae</taxon>
        <taxon>Pentapetalae</taxon>
        <taxon>asterids</taxon>
        <taxon>campanulids</taxon>
        <taxon>Asterales</taxon>
        <taxon>Asteraceae</taxon>
        <taxon>Asteroideae</taxon>
        <taxon>Heliantheae alliance</taxon>
        <taxon>Tageteae</taxon>
        <taxon>Tagetes</taxon>
    </lineage>
</organism>
<evidence type="ECO:0000256" key="4">
    <source>
        <dbReference type="ARBA" id="ARBA00023136"/>
    </source>
</evidence>
<gene>
    <name evidence="8" type="ORF">QVD17_03476</name>
</gene>
<evidence type="ECO:0000256" key="2">
    <source>
        <dbReference type="ARBA" id="ARBA00022692"/>
    </source>
</evidence>
<evidence type="ECO:0000256" key="5">
    <source>
        <dbReference type="SAM" id="Coils"/>
    </source>
</evidence>
<evidence type="ECO:0000256" key="1">
    <source>
        <dbReference type="ARBA" id="ARBA00004167"/>
    </source>
</evidence>
<evidence type="ECO:0000313" key="9">
    <source>
        <dbReference type="Proteomes" id="UP001229421"/>
    </source>
</evidence>
<comment type="caution">
    <text evidence="8">The sequence shown here is derived from an EMBL/GenBank/DDBJ whole genome shotgun (WGS) entry which is preliminary data.</text>
</comment>
<keyword evidence="3 6" id="KW-1133">Transmembrane helix</keyword>
<feature type="domain" description="GTD-binding" evidence="7">
    <location>
        <begin position="358"/>
        <end position="456"/>
    </location>
</feature>
<sequence length="636" mass="73025">MAANKFATMIHKNTNKITLVLIYALLEWTLILLLLLNSIFSFFIVKFSQSFALKSPCFWCSSLYRFFNPQNVNLHRDLLCEFHSKEVSVLGFCPNHKKLAEIKDLCEDCFSSHLGFQAEVKQSDEDDDKKQNLKCSCCNLVDTKIGKNDGIETCLNESEEKRDSISGFLPQDLEFFFDFSGNQLVPIELVDSEESQNISEADEDQDFGDHKKALVIQEHYTPGLASMELEEETENCLVFHAKFNEFKEQAAIVEELQETSMETMKLDPNTHLVNEELGISIETEVPVLESSCVQEPSTTNSHDLHLQIENGLELKDLSEIRNENKEGDTPNSITKIFMFEGKESWVEELLDGSLMSEMECGDSVNTTEKLKSALRVLKAELEEERSASAIAASETMAMITRLQEEKAAMQMEALQYQRMMEEQSEYDQEALQLLNELMIKKEKELEMYRKKVADYEAKEQMRFSNGTCSTSASFTHSEDGNGIMIETTHEWNGNQESGVLELESSLADFEEERLSIFEQIKGLEAKIFALSDEEDQRFVERKVKPIEDLYEENGFHSNDMVTKSNGFHSKELKNEKKRMDVEEEVDQVYERLQALEADREFLKHCVGSLKKGEKGMELLQEILQHLRDLRTVDFQT</sequence>
<accession>A0AAD8LHK2</accession>
<dbReference type="Proteomes" id="UP001229421">
    <property type="component" value="Unassembled WGS sequence"/>
</dbReference>
<protein>
    <recommendedName>
        <fullName evidence="7">GTD-binding domain-containing protein</fullName>
    </recommendedName>
</protein>
<evidence type="ECO:0000256" key="3">
    <source>
        <dbReference type="ARBA" id="ARBA00022989"/>
    </source>
</evidence>
<dbReference type="EMBL" id="JAUHHV010000001">
    <property type="protein sequence ID" value="KAK1437680.1"/>
    <property type="molecule type" value="Genomic_DNA"/>
</dbReference>
<feature type="transmembrane region" description="Helical" evidence="6">
    <location>
        <begin position="20"/>
        <end position="45"/>
    </location>
</feature>
<name>A0AAD8LHK2_TARER</name>
<dbReference type="GO" id="GO:0080115">
    <property type="term" value="F:myosin XI tail binding"/>
    <property type="evidence" value="ECO:0007669"/>
    <property type="project" value="UniProtKB-ARBA"/>
</dbReference>
<comment type="subcellular location">
    <subcellularLocation>
        <location evidence="1">Membrane</location>
        <topology evidence="1">Single-pass membrane protein</topology>
    </subcellularLocation>
</comment>
<evidence type="ECO:0000256" key="6">
    <source>
        <dbReference type="SAM" id="Phobius"/>
    </source>
</evidence>
<dbReference type="GO" id="GO:0016020">
    <property type="term" value="C:membrane"/>
    <property type="evidence" value="ECO:0007669"/>
    <property type="project" value="UniProtKB-SubCell"/>
</dbReference>
<dbReference type="PANTHER" id="PTHR31448:SF54">
    <property type="entry name" value="ZEIN-BINDING DOMAIN-CONTAINING PROTEIN-RELATED"/>
    <property type="match status" value="1"/>
</dbReference>
<keyword evidence="2 6" id="KW-0812">Transmembrane</keyword>
<evidence type="ECO:0000259" key="7">
    <source>
        <dbReference type="PROSITE" id="PS51775"/>
    </source>
</evidence>
<evidence type="ECO:0000313" key="8">
    <source>
        <dbReference type="EMBL" id="KAK1437680.1"/>
    </source>
</evidence>
<proteinExistence type="predicted"/>
<dbReference type="InterPro" id="IPR007656">
    <property type="entry name" value="GTD-bd"/>
</dbReference>
<feature type="coiled-coil region" evidence="5">
    <location>
        <begin position="364"/>
        <end position="458"/>
    </location>
</feature>
<dbReference type="Pfam" id="PF04576">
    <property type="entry name" value="Zein-binding"/>
    <property type="match status" value="1"/>
</dbReference>
<dbReference type="PANTHER" id="PTHR31448">
    <property type="entry name" value="MYOSIN-BINDING PROTEIN 2"/>
    <property type="match status" value="1"/>
</dbReference>